<name>A0A2P6NAY8_9EUKA</name>
<dbReference type="InParanoid" id="A0A2P6NAY8"/>
<dbReference type="AlphaFoldDB" id="A0A2P6NAY8"/>
<feature type="region of interest" description="Disordered" evidence="1">
    <location>
        <begin position="1"/>
        <end position="53"/>
    </location>
</feature>
<feature type="compositionally biased region" description="Basic and acidic residues" evidence="1">
    <location>
        <begin position="8"/>
        <end position="30"/>
    </location>
</feature>
<evidence type="ECO:0000256" key="1">
    <source>
        <dbReference type="SAM" id="MobiDB-lite"/>
    </source>
</evidence>
<proteinExistence type="predicted"/>
<gene>
    <name evidence="2" type="ORF">PROFUN_01945</name>
</gene>
<accession>A0A2P6NAY8</accession>
<evidence type="ECO:0000313" key="2">
    <source>
        <dbReference type="EMBL" id="PRP81111.1"/>
    </source>
</evidence>
<evidence type="ECO:0000313" key="3">
    <source>
        <dbReference type="Proteomes" id="UP000241769"/>
    </source>
</evidence>
<keyword evidence="3" id="KW-1185">Reference proteome</keyword>
<comment type="caution">
    <text evidence="2">The sequence shown here is derived from an EMBL/GenBank/DDBJ whole genome shotgun (WGS) entry which is preliminary data.</text>
</comment>
<reference evidence="2 3" key="1">
    <citation type="journal article" date="2018" name="Genome Biol. Evol.">
        <title>Multiple Roots of Fruiting Body Formation in Amoebozoa.</title>
        <authorList>
            <person name="Hillmann F."/>
            <person name="Forbes G."/>
            <person name="Novohradska S."/>
            <person name="Ferling I."/>
            <person name="Riege K."/>
            <person name="Groth M."/>
            <person name="Westermann M."/>
            <person name="Marz M."/>
            <person name="Spaller T."/>
            <person name="Winckler T."/>
            <person name="Schaap P."/>
            <person name="Glockner G."/>
        </authorList>
    </citation>
    <scope>NUCLEOTIDE SEQUENCE [LARGE SCALE GENOMIC DNA]</scope>
    <source>
        <strain evidence="2 3">Jena</strain>
    </source>
</reference>
<protein>
    <submittedName>
        <fullName evidence="2">Uncharacterized protein</fullName>
    </submittedName>
</protein>
<dbReference type="Proteomes" id="UP000241769">
    <property type="component" value="Unassembled WGS sequence"/>
</dbReference>
<dbReference type="EMBL" id="MDYQ01000129">
    <property type="protein sequence ID" value="PRP81111.1"/>
    <property type="molecule type" value="Genomic_DNA"/>
</dbReference>
<organism evidence="2 3">
    <name type="scientific">Planoprotostelium fungivorum</name>
    <dbReference type="NCBI Taxonomy" id="1890364"/>
    <lineage>
        <taxon>Eukaryota</taxon>
        <taxon>Amoebozoa</taxon>
        <taxon>Evosea</taxon>
        <taxon>Variosea</taxon>
        <taxon>Cavosteliida</taxon>
        <taxon>Cavosteliaceae</taxon>
        <taxon>Planoprotostelium</taxon>
    </lineage>
</organism>
<sequence length="150" mass="16758">MIGSELKTPNKGDWLRVGSHWDRDKGERSTISKQDSSAASLGPRQRGEIGNQSAGFKRCIDGTKTEGRVTKYSGIKEVLHVSLAIKQMSVTKPRVHCEHLVTVLRYVCAWNSQICHNKQEPCSSMVWKGHRTKIESSKKKVPVSASINKK</sequence>